<evidence type="ECO:0000256" key="1">
    <source>
        <dbReference type="ARBA" id="ARBA00001931"/>
    </source>
</evidence>
<reference evidence="10 11" key="1">
    <citation type="journal article" date="2016" name="Int. J. Syst. Evol. Microbiol.">
        <title>Panacibacter ginsenosidivorans gen. nov., sp. nov., with ginsenoside converting activity isolated from soil of a ginseng field.</title>
        <authorList>
            <person name="Siddiqi M.Z."/>
            <person name="Muhammad Shafi S."/>
            <person name="Choi K.D."/>
            <person name="Im W.T."/>
        </authorList>
    </citation>
    <scope>NUCLEOTIDE SEQUENCE [LARGE SCALE GENOMIC DNA]</scope>
    <source>
        <strain evidence="10 11">Gsoil1550</strain>
    </source>
</reference>
<dbReference type="KEGG" id="pgin:FRZ67_12975"/>
<dbReference type="CDD" id="cd10280">
    <property type="entry name" value="PQQ_mGDH"/>
    <property type="match status" value="1"/>
</dbReference>
<feature type="domain" description="Cytochrome c" evidence="9">
    <location>
        <begin position="486"/>
        <end position="561"/>
    </location>
</feature>
<dbReference type="GO" id="GO:0048038">
    <property type="term" value="F:quinone binding"/>
    <property type="evidence" value="ECO:0007669"/>
    <property type="project" value="InterPro"/>
</dbReference>
<organism evidence="10 11">
    <name type="scientific">Panacibacter ginsenosidivorans</name>
    <dbReference type="NCBI Taxonomy" id="1813871"/>
    <lineage>
        <taxon>Bacteria</taxon>
        <taxon>Pseudomonadati</taxon>
        <taxon>Bacteroidota</taxon>
        <taxon>Chitinophagia</taxon>
        <taxon>Chitinophagales</taxon>
        <taxon>Chitinophagaceae</taxon>
        <taxon>Panacibacter</taxon>
    </lineage>
</organism>
<gene>
    <name evidence="10" type="ORF">FRZ67_12975</name>
</gene>
<dbReference type="PROSITE" id="PS51257">
    <property type="entry name" value="PROKAR_LIPOPROTEIN"/>
    <property type="match status" value="1"/>
</dbReference>
<dbReference type="GO" id="GO:0046872">
    <property type="term" value="F:metal ion binding"/>
    <property type="evidence" value="ECO:0007669"/>
    <property type="project" value="UniProtKB-KW"/>
</dbReference>
<name>A0A5B8VD22_9BACT</name>
<dbReference type="OrthoDB" id="9794322at2"/>
<dbReference type="AlphaFoldDB" id="A0A5B8VD22"/>
<dbReference type="Gene3D" id="2.140.10.10">
    <property type="entry name" value="Quinoprotein alcohol dehydrogenase-like superfamily"/>
    <property type="match status" value="2"/>
</dbReference>
<dbReference type="Proteomes" id="UP000321533">
    <property type="component" value="Chromosome"/>
</dbReference>
<protein>
    <submittedName>
        <fullName evidence="10">PQQ-binding-like beta-propeller repeat protein</fullName>
    </submittedName>
</protein>
<dbReference type="EMBL" id="CP042435">
    <property type="protein sequence ID" value="QEC68168.1"/>
    <property type="molecule type" value="Genomic_DNA"/>
</dbReference>
<evidence type="ECO:0000256" key="6">
    <source>
        <dbReference type="ARBA" id="ARBA00023002"/>
    </source>
</evidence>
<evidence type="ECO:0000313" key="10">
    <source>
        <dbReference type="EMBL" id="QEC68168.1"/>
    </source>
</evidence>
<dbReference type="InterPro" id="IPR018391">
    <property type="entry name" value="PQQ_b-propeller_rpt"/>
</dbReference>
<dbReference type="PANTHER" id="PTHR32303:SF4">
    <property type="entry name" value="QUINOPROTEIN GLUCOSE DEHYDROGENASE"/>
    <property type="match status" value="1"/>
</dbReference>
<evidence type="ECO:0000259" key="9">
    <source>
        <dbReference type="PROSITE" id="PS51007"/>
    </source>
</evidence>
<keyword evidence="6" id="KW-0560">Oxidoreductase</keyword>
<keyword evidence="5" id="KW-0732">Signal</keyword>
<accession>A0A5B8VD22</accession>
<dbReference type="SUPFAM" id="SSF46626">
    <property type="entry name" value="Cytochrome c"/>
    <property type="match status" value="1"/>
</dbReference>
<evidence type="ECO:0000256" key="5">
    <source>
        <dbReference type="ARBA" id="ARBA00022729"/>
    </source>
</evidence>
<dbReference type="PROSITE" id="PS51007">
    <property type="entry name" value="CYTC"/>
    <property type="match status" value="1"/>
</dbReference>
<dbReference type="InterPro" id="IPR036909">
    <property type="entry name" value="Cyt_c-like_dom_sf"/>
</dbReference>
<evidence type="ECO:0000313" key="11">
    <source>
        <dbReference type="Proteomes" id="UP000321533"/>
    </source>
</evidence>
<sequence length="723" mass="79370">MTLRFLPALSIMLLVASCTSKPEKAYDTWGVYGGNKENNHYSSLTQIDTNNVTQLQVAWEYHTHDSDKGTQIQVNPIMVDGVLYGVSPKLKLFALDAGTGAQKWIFDPSADSVQLKAFGNYYFMMNVCRGVAYYTDGKDDKRIFYGAGPRLFCIDANTGKPVITFGNNGTIDLHNDLGFDASQLYVAATTPGMIYKDMIIIGDRVNEEMPAAPGHIRAYDVHTGKLRWIFHTIPQPGEPGFETWDDSTAYKHVGGANCWSGFSLDEERGILYAPLGSSVYDFYGGKRTGQNLYANSLLALDANTGKRIWHFQTVHHDIWDRDLPMAPALVTITKDGKKIDAAIQPTKSAFVFMFDRVTGQPIYPIEEKQVPTATELVGEKPNPTQPFPSLPLPFARQSLTEKDLNNLVPDSSYKDIKQKLASYKTGFIFNPPSKEGTVIFPGYDGGGEWGGPAVDPETGILYINASEMPWVLTMVDLKDKPVVAETNLQAGKRLYTTTCMACHGPERQGGGNNPTLIGAGKKYTEEQFMQLVSSGRRMMPAFNQLAESEKKALASFVLDLKSKQTEKFVVPVRPDDEWNKMPYSATGYNKFLTKEGYPAVLPPWGTLNAINLSTGELIWKDTLGDVPEFKAKGIHTGTENYGGPAVTAGGLVFIAATSDSKMRAFNKRTGKLLWEVDLPASGYATPAVYQVNGKQFLVIACGGGKLGKHSGDSYVAFALPDAK</sequence>
<keyword evidence="11" id="KW-1185">Reference proteome</keyword>
<proteinExistence type="inferred from homology"/>
<dbReference type="InterPro" id="IPR011047">
    <property type="entry name" value="Quinoprotein_ADH-like_sf"/>
</dbReference>
<dbReference type="SMART" id="SM00564">
    <property type="entry name" value="PQQ"/>
    <property type="match status" value="4"/>
</dbReference>
<dbReference type="RefSeq" id="WP_147189975.1">
    <property type="nucleotide sequence ID" value="NZ_CP042435.1"/>
</dbReference>
<dbReference type="InterPro" id="IPR009056">
    <property type="entry name" value="Cyt_c-like_dom"/>
</dbReference>
<dbReference type="Pfam" id="PF13442">
    <property type="entry name" value="Cytochrome_CBB3"/>
    <property type="match status" value="1"/>
</dbReference>
<comment type="similarity">
    <text evidence="2">Belongs to the bacterial PQQ dehydrogenase family.</text>
</comment>
<dbReference type="Pfam" id="PF01011">
    <property type="entry name" value="PQQ"/>
    <property type="match status" value="2"/>
</dbReference>
<evidence type="ECO:0000256" key="8">
    <source>
        <dbReference type="PROSITE-ProRule" id="PRU00433"/>
    </source>
</evidence>
<dbReference type="GO" id="GO:0016020">
    <property type="term" value="C:membrane"/>
    <property type="evidence" value="ECO:0007669"/>
    <property type="project" value="InterPro"/>
</dbReference>
<keyword evidence="7 8" id="KW-0408">Iron</keyword>
<dbReference type="PANTHER" id="PTHR32303">
    <property type="entry name" value="QUINOPROTEIN ALCOHOL DEHYDROGENASE (CYTOCHROME C)"/>
    <property type="match status" value="1"/>
</dbReference>
<dbReference type="Gene3D" id="1.10.760.10">
    <property type="entry name" value="Cytochrome c-like domain"/>
    <property type="match status" value="1"/>
</dbReference>
<dbReference type="GO" id="GO:0008876">
    <property type="term" value="F:quinoprotein glucose dehydrogenase activity"/>
    <property type="evidence" value="ECO:0007669"/>
    <property type="project" value="TreeGrafter"/>
</dbReference>
<dbReference type="GO" id="GO:0009055">
    <property type="term" value="F:electron transfer activity"/>
    <property type="evidence" value="ECO:0007669"/>
    <property type="project" value="InterPro"/>
</dbReference>
<dbReference type="SUPFAM" id="SSF50998">
    <property type="entry name" value="Quinoprotein alcohol dehydrogenase-like"/>
    <property type="match status" value="1"/>
</dbReference>
<dbReference type="InterPro" id="IPR002372">
    <property type="entry name" value="PQQ_rpt_dom"/>
</dbReference>
<evidence type="ECO:0000256" key="3">
    <source>
        <dbReference type="ARBA" id="ARBA00022617"/>
    </source>
</evidence>
<dbReference type="GO" id="GO:0020037">
    <property type="term" value="F:heme binding"/>
    <property type="evidence" value="ECO:0007669"/>
    <property type="project" value="InterPro"/>
</dbReference>
<comment type="cofactor">
    <cofactor evidence="1">
        <name>pyrroloquinoline quinone</name>
        <dbReference type="ChEBI" id="CHEBI:58442"/>
    </cofactor>
</comment>
<keyword evidence="3 8" id="KW-0349">Heme</keyword>
<evidence type="ECO:0000256" key="4">
    <source>
        <dbReference type="ARBA" id="ARBA00022723"/>
    </source>
</evidence>
<evidence type="ECO:0000256" key="7">
    <source>
        <dbReference type="ARBA" id="ARBA00023004"/>
    </source>
</evidence>
<evidence type="ECO:0000256" key="2">
    <source>
        <dbReference type="ARBA" id="ARBA00008156"/>
    </source>
</evidence>
<keyword evidence="4 8" id="KW-0479">Metal-binding</keyword>
<dbReference type="InterPro" id="IPR017511">
    <property type="entry name" value="PQQ_mDH"/>
</dbReference>